<name>A0ACD3STL2_9BURK</name>
<accession>A0ACD3STL2</accession>
<keyword evidence="1" id="KW-0547">Nucleotide-binding</keyword>
<organism evidence="1 2">
    <name type="scientific">Imbroritus primus</name>
    <dbReference type="NCBI Taxonomy" id="3058603"/>
    <lineage>
        <taxon>Bacteria</taxon>
        <taxon>Pseudomonadati</taxon>
        <taxon>Pseudomonadota</taxon>
        <taxon>Betaproteobacteria</taxon>
        <taxon>Burkholderiales</taxon>
        <taxon>Burkholderiaceae</taxon>
        <taxon>Imbroritus</taxon>
    </lineage>
</organism>
<comment type="caution">
    <text evidence="1">The sequence shown here is derived from an EMBL/GenBank/DDBJ whole genome shotgun (WGS) entry which is preliminary data.</text>
</comment>
<sequence>MISRRVMGQLAGLTGALVLAGCAGWPGSSSSDTTRPRSDIPGGAAVRISQGTLVDARGMTLYTFDRDVRGSGKSACNGQCAANWPPLPAAAGIPPGDFSIVSRDDRSLQLAYKGKPLYRWAKDSRPGERSGDGVNGVWRVARP</sequence>
<keyword evidence="2" id="KW-1185">Reference proteome</keyword>
<evidence type="ECO:0000313" key="1">
    <source>
        <dbReference type="EMBL" id="TMS59318.1"/>
    </source>
</evidence>
<protein>
    <submittedName>
        <fullName evidence="1">ATP-binding protein</fullName>
    </submittedName>
</protein>
<gene>
    <name evidence="1" type="ORF">MW7_003840</name>
</gene>
<dbReference type="EMBL" id="AKCV02000011">
    <property type="protein sequence ID" value="TMS59318.1"/>
    <property type="molecule type" value="Genomic_DNA"/>
</dbReference>
<dbReference type="Proteomes" id="UP000004277">
    <property type="component" value="Unassembled WGS sequence"/>
</dbReference>
<keyword evidence="1" id="KW-0067">ATP-binding</keyword>
<evidence type="ECO:0000313" key="2">
    <source>
        <dbReference type="Proteomes" id="UP000004277"/>
    </source>
</evidence>
<reference evidence="1" key="1">
    <citation type="submission" date="2019-05" db="EMBL/GenBank/DDBJ databases">
        <title>Revised genome assembly of Burkholderiaceae (previously Ralstonia) sp. PBA.</title>
        <authorList>
            <person name="Gan H.M."/>
        </authorList>
    </citation>
    <scope>NUCLEOTIDE SEQUENCE</scope>
    <source>
        <strain evidence="1">PBA</strain>
    </source>
</reference>
<proteinExistence type="predicted"/>